<dbReference type="InterPro" id="IPR036872">
    <property type="entry name" value="CH_dom_sf"/>
</dbReference>
<evidence type="ECO:0000256" key="3">
    <source>
        <dbReference type="ARBA" id="ARBA00022553"/>
    </source>
</evidence>
<gene>
    <name evidence="8" type="ORF">UPYG_G00204450</name>
</gene>
<keyword evidence="4 5" id="KW-0175">Coiled coil</keyword>
<feature type="domain" description="Nuclear mitotic apparatus protein 1 N-terminal hook" evidence="7">
    <location>
        <begin position="34"/>
        <end position="179"/>
    </location>
</feature>
<feature type="compositionally biased region" description="Basic residues" evidence="6">
    <location>
        <begin position="1860"/>
        <end position="1871"/>
    </location>
</feature>
<proteinExistence type="predicted"/>
<dbReference type="PANTHER" id="PTHR18902">
    <property type="entry name" value="NUCLEAR MITOTIC APPARATUS PROTEIN 1-RELATED"/>
    <property type="match status" value="1"/>
</dbReference>
<keyword evidence="3" id="KW-0597">Phosphoprotein</keyword>
<evidence type="ECO:0000259" key="7">
    <source>
        <dbReference type="Pfam" id="PF21670"/>
    </source>
</evidence>
<evidence type="ECO:0000256" key="1">
    <source>
        <dbReference type="ARBA" id="ARBA00004496"/>
    </source>
</evidence>
<feature type="coiled-coil region" evidence="5">
    <location>
        <begin position="1387"/>
        <end position="1453"/>
    </location>
</feature>
<keyword evidence="2" id="KW-0963">Cytoplasm</keyword>
<reference evidence="8 9" key="1">
    <citation type="submission" date="2024-06" db="EMBL/GenBank/DDBJ databases">
        <authorList>
            <person name="Pan Q."/>
            <person name="Wen M."/>
            <person name="Jouanno E."/>
            <person name="Zahm M."/>
            <person name="Klopp C."/>
            <person name="Cabau C."/>
            <person name="Louis A."/>
            <person name="Berthelot C."/>
            <person name="Parey E."/>
            <person name="Roest Crollius H."/>
            <person name="Montfort J."/>
            <person name="Robinson-Rechavi M."/>
            <person name="Bouchez O."/>
            <person name="Lampietro C."/>
            <person name="Lopez Roques C."/>
            <person name="Donnadieu C."/>
            <person name="Postlethwait J."/>
            <person name="Bobe J."/>
            <person name="Verreycken H."/>
            <person name="Guiguen Y."/>
        </authorList>
    </citation>
    <scope>NUCLEOTIDE SEQUENCE [LARGE SCALE GENOMIC DNA]</scope>
    <source>
        <strain evidence="8">Up_M1</strain>
        <tissue evidence="8">Testis</tissue>
    </source>
</reference>
<evidence type="ECO:0000313" key="8">
    <source>
        <dbReference type="EMBL" id="KAL0973476.1"/>
    </source>
</evidence>
<feature type="coiled-coil region" evidence="5">
    <location>
        <begin position="252"/>
        <end position="413"/>
    </location>
</feature>
<dbReference type="GO" id="GO:0005737">
    <property type="term" value="C:cytoplasm"/>
    <property type="evidence" value="ECO:0007669"/>
    <property type="project" value="UniProtKB-SubCell"/>
</dbReference>
<sequence>MIIITLAKVMSRLRATIKSVIVARSANMKLHPGKEKALLDWINYINEDVRLKSIKELHDGVVLMKIVYKLRNEEPPKTCLDQPIHERLKVVSDFLQVNRCRMEQGTIISWDNITNGVNLGAELSKVVLFLLHYNLTINNHVDLSRLDYKCQNEVVSMLRFVLEYNNGFYLSEDWEKYIKMAPLFSADSDINSSHTSSSSTFSLDNAFSDNESPILHRKKGTHSVRFLDLSTVASSSICSPLQEVMNTPQFQLKKLQRQLRQERDLRDELEKDLATNTSALEHRENQVCQLQFTIEKLQREKAEQEQEPRDELRELLSQNEGLRSRLHEVLKQCQELKTNSSQMERKVDDLTEENGTLSCQMRELIARLARAEAEVARLTDAQDLAMAEWSHRNSTLQADLSQATAQRECLTEQMLILHSKISSLEDELHKAQTQERGEVMGPIMECEQLKEYECTIARLEEEKEQAAALVQTLAQEKKQDVDELREQLRLLKEQLQDIQESNKKISAKLEEKEESISQKKERIRELEKELQIVSRRQQETLVLVDSLQEEIEKRSIAETVASEKAREQESRGVQLEFTVSVLQKDLELAFQHSAAKSQHCDRLEEMLEQRGAQLEDLRQQEEVTMEEVARLRQEVSTHIHNLEEVQREKESLKEELAQQQEELRGEVSLYQERAAELQQRLGEQEAAVRVLKQQDASAKEEAALKMQAIQAQMRESASHAAAKDLQICTLREEATALRDKLAKRELEISHQQEVLEVANREKESVVALREELSAKLTIQQEKAAVLQKSLEEEKEALRTVTGNEVSAREEATRLRQEISSYVSRIEKVQKEKEELKEQEEGARGEAIMKMEAIKAQMIEVSSQSAAKDLQICTLTEEATALQDRLAKRELEISHQQELLEVANREKESVEALREELVLKHKELRVELTIQQEKAAVLQKSLEEEQEALRTVTGNEVSAREEATRLRQEISSYVSRIEKVQKEKEELKEQEEGARGEAIMKMEAIKAQMIEVSSQSAAKDLQICTLTEKATALQDRLAKRELEISHQQELLEVANREKESVEALREELVLKHKELRVELTIQQEKAAELQKSLEEEQEALRTKTGKEVSVREDATLKIEALKAQMVEVSSQSAAKDLQICTLREEATALRDQLAKRELEISHHQELLEVANREKESVEALQEELRLKLTIQQEKAAELQKSLEEEQEALRTVTGKEVNAREEATLKIEAITAQMVEVSSQASAKDQQICTLREEATALRDQLAKRELEISHQQELLEVANREKESVEALREELVLKHKELRVELTIQQEKAAELQKSLEEEQEALRTKTGKEVSVREDATLKIEALKAQMVEVSSQSAAKDLQICTLREEATALRDQLSKRELEISHHQELLGVANREKESVEALREELVLKHKELRVELTIQQEKAAELQKSLEEEQEALRTVTGKEVNAREEATLKIEAITAQMVEVSSQASAKDQQICTLREEATALRDQLAKRELEISHQLELLEVANREKDSVEALQEELVLKHKELRVELTIQQEKAAELQKSLEEEQEALRTKTGKEVSAREEATRLRQEISTNVSHLEKVQKEKEELKEQEEGAREETILKMEAIKAQMFELSSQSAAKDLQICTMREEATALLDKLAKRELEISHQQEVLEVANREKESVVALREELVRQKEALMEELSILQKEKGDLLCRALEVEQIQRDLNALLLEKQQLTESNRSLERKCNTNQRLEALLQEEQALTQKCMDGAKELESQKKELQEQLAASSEAVEHYKAQVEKVKTHYLAKKQQLVEFQEKVTELQRIVEVKEHDLTAVTVEMKKLQKELEKARSTEKQLNSIVNTLKAQLAFADRHLRGHSKVKHERGPKRVEKVTPCHEPQETSTDSLDLDDSLDTTTRPSLPDDSSTPLLRSSERLAAKRHVLGQDCSLETLYFTPMNTRQTKRTSMDLRLENSINSLGELALDSAVRRPPSSSAKRRRTTQVINITMSKKTPGREGGGDNDNETFYSIASARSHPNLTGTYPARPSSMEVPEMPGKLSSTSSDQLLNLPGYRRSAVHAAPPRSTSQFCVGTENEPEQAGDDWMRIAELQARNKACLPHLKSSYPLESRPSLGPSFVFTEDDLRTGDPSETMRRASMMPGEIQDSLLSHRVSLHLGHADSTVASGPAYASHRLSLMPPKASSTLSHQNSHNLRSSTLPLKRSAKEEQPVTPEAKRALTSCFPRPLTPKRGRFGVSNVQNPLSKTPVDRRQSMAFCIDNTPQKGASKSGFLQRRVDKIRKSTRKSPGSSAAKSPRNVAVRSPQPGGKGQKKPPKTPSSARKMMSFRMKM</sequence>
<feature type="coiled-coil region" evidence="5">
    <location>
        <begin position="1811"/>
        <end position="1852"/>
    </location>
</feature>
<dbReference type="PANTHER" id="PTHR18902:SF24">
    <property type="entry name" value="NUCLEAR MITOTIC APPARATUS PROTEIN 1"/>
    <property type="match status" value="1"/>
</dbReference>
<feature type="compositionally biased region" description="Polar residues" evidence="6">
    <location>
        <begin position="2185"/>
        <end position="2202"/>
    </location>
</feature>
<name>A0ABD0X0Y7_UMBPY</name>
<feature type="coiled-coil region" evidence="5">
    <location>
        <begin position="892"/>
        <end position="996"/>
    </location>
</feature>
<feature type="coiled-coil region" evidence="5">
    <location>
        <begin position="1268"/>
        <end position="1355"/>
    </location>
</feature>
<feature type="coiled-coil region" evidence="5">
    <location>
        <begin position="449"/>
        <end position="536"/>
    </location>
</feature>
<feature type="coiled-coil region" evidence="5">
    <location>
        <begin position="755"/>
        <end position="845"/>
    </location>
</feature>
<evidence type="ECO:0000256" key="2">
    <source>
        <dbReference type="ARBA" id="ARBA00022490"/>
    </source>
</evidence>
<evidence type="ECO:0000256" key="4">
    <source>
        <dbReference type="ARBA" id="ARBA00023054"/>
    </source>
</evidence>
<organism evidence="8 9">
    <name type="scientific">Umbra pygmaea</name>
    <name type="common">Eastern mudminnow</name>
    <dbReference type="NCBI Taxonomy" id="75934"/>
    <lineage>
        <taxon>Eukaryota</taxon>
        <taxon>Metazoa</taxon>
        <taxon>Chordata</taxon>
        <taxon>Craniata</taxon>
        <taxon>Vertebrata</taxon>
        <taxon>Euteleostomi</taxon>
        <taxon>Actinopterygii</taxon>
        <taxon>Neopterygii</taxon>
        <taxon>Teleostei</taxon>
        <taxon>Protacanthopterygii</taxon>
        <taxon>Esociformes</taxon>
        <taxon>Umbridae</taxon>
        <taxon>Umbra</taxon>
    </lineage>
</organism>
<feature type="region of interest" description="Disordered" evidence="6">
    <location>
        <begin position="1860"/>
        <end position="1916"/>
    </location>
</feature>
<dbReference type="CDD" id="cd22224">
    <property type="entry name" value="HkD_NuMA"/>
    <property type="match status" value="1"/>
</dbReference>
<feature type="region of interest" description="Disordered" evidence="6">
    <location>
        <begin position="2282"/>
        <end position="2333"/>
    </location>
</feature>
<evidence type="ECO:0000256" key="5">
    <source>
        <dbReference type="SAM" id="Coils"/>
    </source>
</evidence>
<feature type="coiled-coil region" evidence="5">
    <location>
        <begin position="1528"/>
        <end position="1607"/>
    </location>
</feature>
<dbReference type="Pfam" id="PF21670">
    <property type="entry name" value="HOOK_N_NuMA"/>
    <property type="match status" value="1"/>
</dbReference>
<evidence type="ECO:0000313" key="9">
    <source>
        <dbReference type="Proteomes" id="UP001557470"/>
    </source>
</evidence>
<comment type="subcellular location">
    <subcellularLocation>
        <location evidence="1">Cytoplasm</location>
    </subcellularLocation>
</comment>
<dbReference type="Proteomes" id="UP001557470">
    <property type="component" value="Unassembled WGS sequence"/>
</dbReference>
<protein>
    <recommendedName>
        <fullName evidence="7">Nuclear mitotic apparatus protein 1 N-terminal hook domain-containing protein</fullName>
    </recommendedName>
</protein>
<feature type="coiled-coil region" evidence="5">
    <location>
        <begin position="600"/>
        <end position="694"/>
    </location>
</feature>
<feature type="compositionally biased region" description="Basic and acidic residues" evidence="6">
    <location>
        <begin position="1872"/>
        <end position="1885"/>
    </location>
</feature>
<dbReference type="InterPro" id="IPR048724">
    <property type="entry name" value="NuMA_N_HOOK"/>
</dbReference>
<feature type="compositionally biased region" description="Basic and acidic residues" evidence="6">
    <location>
        <begin position="2207"/>
        <end position="2220"/>
    </location>
</feature>
<dbReference type="EMBL" id="JAGEUA010000006">
    <property type="protein sequence ID" value="KAL0973476.1"/>
    <property type="molecule type" value="Genomic_DNA"/>
</dbReference>
<feature type="region of interest" description="Disordered" evidence="6">
    <location>
        <begin position="2062"/>
        <end position="2081"/>
    </location>
</feature>
<keyword evidence="9" id="KW-1185">Reference proteome</keyword>
<dbReference type="SUPFAM" id="SSF47576">
    <property type="entry name" value="Calponin-homology domain, CH-domain"/>
    <property type="match status" value="1"/>
</dbReference>
<comment type="caution">
    <text evidence="8">The sequence shown here is derived from an EMBL/GenBank/DDBJ whole genome shotgun (WGS) entry which is preliminary data.</text>
</comment>
<accession>A0ABD0X0Y7</accession>
<feature type="coiled-coil region" evidence="5">
    <location>
        <begin position="1043"/>
        <end position="1221"/>
    </location>
</feature>
<dbReference type="InterPro" id="IPR051841">
    <property type="entry name" value="MT-Golgi_org_protein"/>
</dbReference>
<feature type="region of interest" description="Disordered" evidence="6">
    <location>
        <begin position="2183"/>
        <end position="2253"/>
    </location>
</feature>
<feature type="coiled-coil region" evidence="5">
    <location>
        <begin position="1658"/>
        <end position="1782"/>
    </location>
</feature>
<evidence type="ECO:0000256" key="6">
    <source>
        <dbReference type="SAM" id="MobiDB-lite"/>
    </source>
</evidence>